<dbReference type="RefSeq" id="WP_006062895.1">
    <property type="nucleotide sequence ID" value="NZ_KB290827.1"/>
</dbReference>
<dbReference type="PATRIC" id="fig|1035195.3.peg.581"/>
<dbReference type="EMBL" id="AMEM01000011">
    <property type="protein sequence ID" value="EKX91575.1"/>
    <property type="molecule type" value="Genomic_DNA"/>
</dbReference>
<evidence type="ECO:0000313" key="2">
    <source>
        <dbReference type="Proteomes" id="UP000010445"/>
    </source>
</evidence>
<gene>
    <name evidence="1" type="ORF">HMPREF9997_00649</name>
</gene>
<dbReference type="HOGENOM" id="CLU_1515415_0_0_11"/>
<accession>L1MKJ9</accession>
<dbReference type="Proteomes" id="UP000010445">
    <property type="component" value="Unassembled WGS sequence"/>
</dbReference>
<dbReference type="STRING" id="1035195.HMPREF9997_00649"/>
<organism evidence="1 2">
    <name type="scientific">Corynebacterium durum F0235</name>
    <dbReference type="NCBI Taxonomy" id="1035195"/>
    <lineage>
        <taxon>Bacteria</taxon>
        <taxon>Bacillati</taxon>
        <taxon>Actinomycetota</taxon>
        <taxon>Actinomycetes</taxon>
        <taxon>Mycobacteriales</taxon>
        <taxon>Corynebacteriaceae</taxon>
        <taxon>Corynebacterium</taxon>
    </lineage>
</organism>
<protein>
    <submittedName>
        <fullName evidence="1">Uncharacterized protein</fullName>
    </submittedName>
</protein>
<keyword evidence="2" id="KW-1185">Reference proteome</keyword>
<dbReference type="eggNOG" id="ENOG5031S05">
    <property type="taxonomic scope" value="Bacteria"/>
</dbReference>
<reference evidence="1 2" key="1">
    <citation type="submission" date="2012-05" db="EMBL/GenBank/DDBJ databases">
        <authorList>
            <person name="Weinstock G."/>
            <person name="Sodergren E."/>
            <person name="Lobos E.A."/>
            <person name="Fulton L."/>
            <person name="Fulton R."/>
            <person name="Courtney L."/>
            <person name="Fronick C."/>
            <person name="O'Laughlin M."/>
            <person name="Godfrey J."/>
            <person name="Wilson R.M."/>
            <person name="Miner T."/>
            <person name="Farmer C."/>
            <person name="Delehaunty K."/>
            <person name="Cordes M."/>
            <person name="Minx P."/>
            <person name="Tomlinson C."/>
            <person name="Chen J."/>
            <person name="Wollam A."/>
            <person name="Pepin K.H."/>
            <person name="Bhonagiri V."/>
            <person name="Zhang X."/>
            <person name="Suruliraj S."/>
            <person name="Warren W."/>
            <person name="Mitreva M."/>
            <person name="Mardis E.R."/>
            <person name="Wilson R.K."/>
        </authorList>
    </citation>
    <scope>NUCLEOTIDE SEQUENCE [LARGE SCALE GENOMIC DNA]</scope>
    <source>
        <strain evidence="1 2">F0235</strain>
    </source>
</reference>
<dbReference type="AlphaFoldDB" id="L1MKJ9"/>
<dbReference type="OrthoDB" id="4409693at2"/>
<proteinExistence type="predicted"/>
<evidence type="ECO:0000313" key="1">
    <source>
        <dbReference type="EMBL" id="EKX91575.1"/>
    </source>
</evidence>
<comment type="caution">
    <text evidence="1">The sequence shown here is derived from an EMBL/GenBank/DDBJ whole genome shotgun (WGS) entry which is preliminary data.</text>
</comment>
<sequence length="177" mass="19829">MEQTFSDMSVQMAVERAGASELVMMVAKDVHDVLRPNEFVLEFADTTSPGFHSALAVTNYRVLIGVGPGQLQEIAVDSVTRVDAVRAPEVTLLVRVYNADVTVYGLGDRGLRRIFHAFNWIVSQNAARPAHADPENSIADMYNEWIDVQRFLHENPDVSDEEGNQRLAGMVANKRWW</sequence>
<name>L1MKJ9_9CORY</name>